<dbReference type="AlphaFoldDB" id="A0A183FFW3"/>
<gene>
    <name evidence="2" type="ORF">HPBE_LOCUS5465</name>
</gene>
<evidence type="ECO:0000313" key="2">
    <source>
        <dbReference type="EMBL" id="VDO64653.1"/>
    </source>
</evidence>
<organism evidence="3 4">
    <name type="scientific">Heligmosomoides polygyrus</name>
    <name type="common">Parasitic roundworm</name>
    <dbReference type="NCBI Taxonomy" id="6339"/>
    <lineage>
        <taxon>Eukaryota</taxon>
        <taxon>Metazoa</taxon>
        <taxon>Ecdysozoa</taxon>
        <taxon>Nematoda</taxon>
        <taxon>Chromadorea</taxon>
        <taxon>Rhabditida</taxon>
        <taxon>Rhabditina</taxon>
        <taxon>Rhabditomorpha</taxon>
        <taxon>Strongyloidea</taxon>
        <taxon>Heligmosomidae</taxon>
        <taxon>Heligmosomoides</taxon>
    </lineage>
</organism>
<dbReference type="WBParaSite" id="HPBE_0000546401-mRNA-1">
    <property type="protein sequence ID" value="HPBE_0000546401-mRNA-1"/>
    <property type="gene ID" value="HPBE_0000546401"/>
</dbReference>
<name>A0A183FFW3_HELPZ</name>
<sequence length="82" mass="8406">MRRRLASSGASLSGALTLPFRPSLGKQALDPASPRSSLFIVVDDAAAAAADWSGVLCGAQFPLLTAYLAEVAASREPSAALF</sequence>
<evidence type="ECO:0000313" key="3">
    <source>
        <dbReference type="Proteomes" id="UP000050761"/>
    </source>
</evidence>
<accession>A0A183FFW3</accession>
<proteinExistence type="predicted"/>
<feature type="region of interest" description="Disordered" evidence="1">
    <location>
        <begin position="1"/>
        <end position="22"/>
    </location>
</feature>
<accession>A0A3P7YIY8</accession>
<evidence type="ECO:0000256" key="1">
    <source>
        <dbReference type="SAM" id="MobiDB-lite"/>
    </source>
</evidence>
<reference evidence="2 3" key="1">
    <citation type="submission" date="2018-11" db="EMBL/GenBank/DDBJ databases">
        <authorList>
            <consortium name="Pathogen Informatics"/>
        </authorList>
    </citation>
    <scope>NUCLEOTIDE SEQUENCE [LARGE SCALE GENOMIC DNA]</scope>
</reference>
<feature type="compositionally biased region" description="Low complexity" evidence="1">
    <location>
        <begin position="1"/>
        <end position="16"/>
    </location>
</feature>
<keyword evidence="3" id="KW-1185">Reference proteome</keyword>
<dbReference type="Proteomes" id="UP000050761">
    <property type="component" value="Unassembled WGS sequence"/>
</dbReference>
<reference evidence="4" key="2">
    <citation type="submission" date="2019-09" db="UniProtKB">
        <authorList>
            <consortium name="WormBaseParasite"/>
        </authorList>
    </citation>
    <scope>IDENTIFICATION</scope>
</reference>
<dbReference type="EMBL" id="UZAH01025475">
    <property type="protein sequence ID" value="VDO64653.1"/>
    <property type="molecule type" value="Genomic_DNA"/>
</dbReference>
<protein>
    <submittedName>
        <fullName evidence="4">Sulfatase domain-containing protein</fullName>
    </submittedName>
</protein>
<evidence type="ECO:0000313" key="4">
    <source>
        <dbReference type="WBParaSite" id="HPBE_0000546401-mRNA-1"/>
    </source>
</evidence>